<dbReference type="PANTHER" id="PTHR10696:SF25">
    <property type="entry name" value="OXIDOREDUCTASE AIM17-RELATED"/>
    <property type="match status" value="1"/>
</dbReference>
<dbReference type="GO" id="GO:0046872">
    <property type="term" value="F:metal ion binding"/>
    <property type="evidence" value="ECO:0007669"/>
    <property type="project" value="UniProtKB-KW"/>
</dbReference>
<feature type="compositionally biased region" description="Basic and acidic residues" evidence="7">
    <location>
        <begin position="13"/>
        <end position="32"/>
    </location>
</feature>
<keyword evidence="3" id="KW-0479">Metal-binding</keyword>
<dbReference type="InterPro" id="IPR010376">
    <property type="entry name" value="GBBH-like_N"/>
</dbReference>
<dbReference type="InterPro" id="IPR003819">
    <property type="entry name" value="TauD/TfdA-like"/>
</dbReference>
<dbReference type="EMBL" id="ML978125">
    <property type="protein sequence ID" value="KAF2099663.1"/>
    <property type="molecule type" value="Genomic_DNA"/>
</dbReference>
<comment type="similarity">
    <text evidence="2">Belongs to the gamma-BBH/TMLD family.</text>
</comment>
<evidence type="ECO:0000256" key="1">
    <source>
        <dbReference type="ARBA" id="ARBA00001954"/>
    </source>
</evidence>
<protein>
    <submittedName>
        <fullName evidence="10">Clavaminate synthase-like protein</fullName>
    </submittedName>
</protein>
<dbReference type="PANTHER" id="PTHR10696">
    <property type="entry name" value="GAMMA-BUTYROBETAINE HYDROXYLASE-RELATED"/>
    <property type="match status" value="1"/>
</dbReference>
<evidence type="ECO:0000256" key="6">
    <source>
        <dbReference type="ARBA" id="ARBA00023004"/>
    </source>
</evidence>
<accession>A0A9P4IGN5</accession>
<evidence type="ECO:0000256" key="3">
    <source>
        <dbReference type="ARBA" id="ARBA00022723"/>
    </source>
</evidence>
<dbReference type="Pfam" id="PF02668">
    <property type="entry name" value="TauD"/>
    <property type="match status" value="1"/>
</dbReference>
<keyword evidence="11" id="KW-1185">Reference proteome</keyword>
<comment type="caution">
    <text evidence="10">The sequence shown here is derived from an EMBL/GenBank/DDBJ whole genome shotgun (WGS) entry which is preliminary data.</text>
</comment>
<feature type="domain" description="TauD/TfdA-like" evidence="8">
    <location>
        <begin position="155"/>
        <end position="427"/>
    </location>
</feature>
<dbReference type="Gene3D" id="3.60.130.10">
    <property type="entry name" value="Clavaminate synthase-like"/>
    <property type="match status" value="1"/>
</dbReference>
<feature type="region of interest" description="Disordered" evidence="7">
    <location>
        <begin position="1"/>
        <end position="33"/>
    </location>
</feature>
<keyword evidence="4" id="KW-0223">Dioxygenase</keyword>
<dbReference type="AlphaFoldDB" id="A0A9P4IGN5"/>
<dbReference type="Proteomes" id="UP000799772">
    <property type="component" value="Unassembled WGS sequence"/>
</dbReference>
<evidence type="ECO:0000259" key="8">
    <source>
        <dbReference type="Pfam" id="PF02668"/>
    </source>
</evidence>
<evidence type="ECO:0000259" key="9">
    <source>
        <dbReference type="Pfam" id="PF06155"/>
    </source>
</evidence>
<dbReference type="CDD" id="cd00250">
    <property type="entry name" value="CAS_like"/>
    <property type="match status" value="1"/>
</dbReference>
<reference evidence="10" key="1">
    <citation type="journal article" date="2020" name="Stud. Mycol.">
        <title>101 Dothideomycetes genomes: a test case for predicting lifestyles and emergence of pathogens.</title>
        <authorList>
            <person name="Haridas S."/>
            <person name="Albert R."/>
            <person name="Binder M."/>
            <person name="Bloem J."/>
            <person name="Labutti K."/>
            <person name="Salamov A."/>
            <person name="Andreopoulos B."/>
            <person name="Baker S."/>
            <person name="Barry K."/>
            <person name="Bills G."/>
            <person name="Bluhm B."/>
            <person name="Cannon C."/>
            <person name="Castanera R."/>
            <person name="Culley D."/>
            <person name="Daum C."/>
            <person name="Ezra D."/>
            <person name="Gonzalez J."/>
            <person name="Henrissat B."/>
            <person name="Kuo A."/>
            <person name="Liang C."/>
            <person name="Lipzen A."/>
            <person name="Lutzoni F."/>
            <person name="Magnuson J."/>
            <person name="Mondo S."/>
            <person name="Nolan M."/>
            <person name="Ohm R."/>
            <person name="Pangilinan J."/>
            <person name="Park H.-J."/>
            <person name="Ramirez L."/>
            <person name="Alfaro M."/>
            <person name="Sun H."/>
            <person name="Tritt A."/>
            <person name="Yoshinaga Y."/>
            <person name="Zwiers L.-H."/>
            <person name="Turgeon B."/>
            <person name="Goodwin S."/>
            <person name="Spatafora J."/>
            <person name="Crous P."/>
            <person name="Grigoriev I."/>
        </authorList>
    </citation>
    <scope>NUCLEOTIDE SEQUENCE</scope>
    <source>
        <strain evidence="10">CBS 133067</strain>
    </source>
</reference>
<comment type="cofactor">
    <cofactor evidence="1">
        <name>Fe(2+)</name>
        <dbReference type="ChEBI" id="CHEBI:29033"/>
    </cofactor>
</comment>
<evidence type="ECO:0000256" key="4">
    <source>
        <dbReference type="ARBA" id="ARBA00022964"/>
    </source>
</evidence>
<keyword evidence="6" id="KW-0408">Iron</keyword>
<sequence>MSMSETLVQKGQRKQEHVGSSEGRQSFDDPRTTESSTWTKKIWTIHEKPIHHQFNNYFLRDSCRCPKCVDPSTQQKLFQTSDIPINISVREEQIVVNDQGREVIHLAWDKDVPGYSDHITEIPVGFLRGLAAENSKSSGRVQWDKARMENEILWIDYEDYMTSNSAVLNALRQLSSHGLVFLRNVPDDENSVIHIAERVGPLRDSFYGRTWNVKSVPDAKNIAYTHQYLGLHMDLLYMTNPPHLQLLHSLRARASGGESMFSDSFRAAELIRKEDDKLFRSLAFTPVHYHYKNASQHYSTLRTTIELDLAGIEGGHGGFLPPKGISGRVDWKSPRIPNEESPIKRVNWSPPFQAPLRGMRFQGKHGKIMEIYVEAARRFSEVVNAPKNIFEYRLKEGACVIFDNRRVLHARKAFDVNAGERWLKGAYLDDDVFYSRLRVLEDEAKSEA</sequence>
<evidence type="ECO:0000313" key="10">
    <source>
        <dbReference type="EMBL" id="KAF2099663.1"/>
    </source>
</evidence>
<dbReference type="GO" id="GO:0045329">
    <property type="term" value="P:carnitine biosynthetic process"/>
    <property type="evidence" value="ECO:0007669"/>
    <property type="project" value="TreeGrafter"/>
</dbReference>
<dbReference type="GO" id="GO:0016706">
    <property type="term" value="F:2-oxoglutarate-dependent dioxygenase activity"/>
    <property type="evidence" value="ECO:0007669"/>
    <property type="project" value="UniProtKB-ARBA"/>
</dbReference>
<dbReference type="InterPro" id="IPR038492">
    <property type="entry name" value="GBBH-like_N_sf"/>
</dbReference>
<evidence type="ECO:0000256" key="7">
    <source>
        <dbReference type="SAM" id="MobiDB-lite"/>
    </source>
</evidence>
<evidence type="ECO:0000256" key="2">
    <source>
        <dbReference type="ARBA" id="ARBA00008654"/>
    </source>
</evidence>
<gene>
    <name evidence="10" type="ORF">NA57DRAFT_55609</name>
</gene>
<name>A0A9P4IGN5_9PEZI</name>
<evidence type="ECO:0000313" key="11">
    <source>
        <dbReference type="Proteomes" id="UP000799772"/>
    </source>
</evidence>
<dbReference type="OrthoDB" id="406634at2759"/>
<proteinExistence type="inferred from homology"/>
<dbReference type="Gene3D" id="3.30.2020.30">
    <property type="match status" value="1"/>
</dbReference>
<dbReference type="InterPro" id="IPR050411">
    <property type="entry name" value="AlphaKG_dependent_hydroxylases"/>
</dbReference>
<dbReference type="InterPro" id="IPR042098">
    <property type="entry name" value="TauD-like_sf"/>
</dbReference>
<feature type="domain" description="Gamma-butyrobetaine hydroxylase-like N-terminal" evidence="9">
    <location>
        <begin position="51"/>
        <end position="110"/>
    </location>
</feature>
<dbReference type="GO" id="GO:0005739">
    <property type="term" value="C:mitochondrion"/>
    <property type="evidence" value="ECO:0007669"/>
    <property type="project" value="TreeGrafter"/>
</dbReference>
<dbReference type="SUPFAM" id="SSF51197">
    <property type="entry name" value="Clavaminate synthase-like"/>
    <property type="match status" value="1"/>
</dbReference>
<keyword evidence="5" id="KW-0560">Oxidoreductase</keyword>
<organism evidence="10 11">
    <name type="scientific">Rhizodiscina lignyota</name>
    <dbReference type="NCBI Taxonomy" id="1504668"/>
    <lineage>
        <taxon>Eukaryota</taxon>
        <taxon>Fungi</taxon>
        <taxon>Dikarya</taxon>
        <taxon>Ascomycota</taxon>
        <taxon>Pezizomycotina</taxon>
        <taxon>Dothideomycetes</taxon>
        <taxon>Pleosporomycetidae</taxon>
        <taxon>Aulographales</taxon>
        <taxon>Rhizodiscinaceae</taxon>
        <taxon>Rhizodiscina</taxon>
    </lineage>
</organism>
<evidence type="ECO:0000256" key="5">
    <source>
        <dbReference type="ARBA" id="ARBA00023002"/>
    </source>
</evidence>
<dbReference type="Pfam" id="PF06155">
    <property type="entry name" value="GBBH-like_N"/>
    <property type="match status" value="1"/>
</dbReference>